<dbReference type="Proteomes" id="UP001239111">
    <property type="component" value="Chromosome 4"/>
</dbReference>
<keyword evidence="2" id="KW-1185">Reference proteome</keyword>
<dbReference type="EMBL" id="CM056744">
    <property type="protein sequence ID" value="KAJ8665712.1"/>
    <property type="molecule type" value="Genomic_DNA"/>
</dbReference>
<comment type="caution">
    <text evidence="1">The sequence shown here is derived from an EMBL/GenBank/DDBJ whole genome shotgun (WGS) entry which is preliminary data.</text>
</comment>
<organism evidence="1 2">
    <name type="scientific">Eretmocerus hayati</name>
    <dbReference type="NCBI Taxonomy" id="131215"/>
    <lineage>
        <taxon>Eukaryota</taxon>
        <taxon>Metazoa</taxon>
        <taxon>Ecdysozoa</taxon>
        <taxon>Arthropoda</taxon>
        <taxon>Hexapoda</taxon>
        <taxon>Insecta</taxon>
        <taxon>Pterygota</taxon>
        <taxon>Neoptera</taxon>
        <taxon>Endopterygota</taxon>
        <taxon>Hymenoptera</taxon>
        <taxon>Apocrita</taxon>
        <taxon>Proctotrupomorpha</taxon>
        <taxon>Chalcidoidea</taxon>
        <taxon>Aphelinidae</taxon>
        <taxon>Aphelininae</taxon>
        <taxon>Eretmocerus</taxon>
    </lineage>
</organism>
<proteinExistence type="predicted"/>
<evidence type="ECO:0000313" key="1">
    <source>
        <dbReference type="EMBL" id="KAJ8665712.1"/>
    </source>
</evidence>
<sequence length="170" mass="19500">MPSALDHQTVNRFVENQEIIKANEFWRAFIPDSSCYEIGLIFRIHPSISECNILNGLNVESRKKIRKVEKVFSKRKDASGSETHIKTDRVKIYAEYQLSSHIRLIGSIYRDVKYYVTTVIRCYNCQKFGHKANLCKNVKVSQNCGCSHPNSECNNPEKCVNCNGGHRVSN</sequence>
<gene>
    <name evidence="1" type="ORF">QAD02_007374</name>
</gene>
<evidence type="ECO:0000313" key="2">
    <source>
        <dbReference type="Proteomes" id="UP001239111"/>
    </source>
</evidence>
<accession>A0ACC2N5X4</accession>
<reference evidence="1" key="1">
    <citation type="submission" date="2023-04" db="EMBL/GenBank/DDBJ databases">
        <title>A chromosome-level genome assembly of the parasitoid wasp Eretmocerus hayati.</title>
        <authorList>
            <person name="Zhong Y."/>
            <person name="Liu S."/>
            <person name="Liu Y."/>
        </authorList>
    </citation>
    <scope>NUCLEOTIDE SEQUENCE</scope>
    <source>
        <strain evidence="1">ZJU_SS_LIU_2023</strain>
    </source>
</reference>
<name>A0ACC2N5X4_9HYME</name>
<protein>
    <submittedName>
        <fullName evidence="1">Uncharacterized protein</fullName>
    </submittedName>
</protein>